<sequence length="104" mass="11561">LEEVRASERSLRARLRTLNSELAQYKSGRRTPPVVPPSSRDSRERSTSRGRGATRSSSRESGRGGRGRGRPTHPSPSPTGGRMTRFDPTAFVKAKEKKQKELKT</sequence>
<dbReference type="RefSeq" id="XP_045147651.1">
    <property type="nucleotide sequence ID" value="XM_045291716.1"/>
</dbReference>
<feature type="non-terminal residue" evidence="2">
    <location>
        <position position="104"/>
    </location>
</feature>
<evidence type="ECO:0000313" key="2">
    <source>
        <dbReference type="RefSeq" id="XP_045147651.1"/>
    </source>
</evidence>
<feature type="non-terminal residue" evidence="2">
    <location>
        <position position="1"/>
    </location>
</feature>
<evidence type="ECO:0000313" key="1">
    <source>
        <dbReference type="Proteomes" id="UP000694863"/>
    </source>
</evidence>
<proteinExistence type="predicted"/>
<dbReference type="Proteomes" id="UP000694863">
    <property type="component" value="Unplaced"/>
</dbReference>
<name>A0AC55D7C6_ECHTE</name>
<protein>
    <submittedName>
        <fullName evidence="2">Centrosomal protein CCDC61-like</fullName>
    </submittedName>
</protein>
<reference evidence="2" key="1">
    <citation type="submission" date="2025-08" db="UniProtKB">
        <authorList>
            <consortium name="RefSeq"/>
        </authorList>
    </citation>
    <scope>IDENTIFICATION</scope>
</reference>
<organism evidence="1 2">
    <name type="scientific">Echinops telfairi</name>
    <name type="common">Lesser hedgehog tenrec</name>
    <dbReference type="NCBI Taxonomy" id="9371"/>
    <lineage>
        <taxon>Eukaryota</taxon>
        <taxon>Metazoa</taxon>
        <taxon>Chordata</taxon>
        <taxon>Craniata</taxon>
        <taxon>Vertebrata</taxon>
        <taxon>Euteleostomi</taxon>
        <taxon>Mammalia</taxon>
        <taxon>Eutheria</taxon>
        <taxon>Afrotheria</taxon>
        <taxon>Tenrecidae</taxon>
        <taxon>Tenrecinae</taxon>
        <taxon>Echinops</taxon>
    </lineage>
</organism>
<keyword evidence="1" id="KW-1185">Reference proteome</keyword>
<accession>A0AC55D7C6</accession>
<gene>
    <name evidence="2" type="primary">LOC123521861</name>
</gene>